<dbReference type="GO" id="GO:0043456">
    <property type="term" value="P:regulation of pentose-phosphate shunt"/>
    <property type="evidence" value="ECO:0007669"/>
    <property type="project" value="TreeGrafter"/>
</dbReference>
<dbReference type="GO" id="GO:0004331">
    <property type="term" value="F:fructose-2,6-bisphosphate 2-phosphatase activity"/>
    <property type="evidence" value="ECO:0007669"/>
    <property type="project" value="TreeGrafter"/>
</dbReference>
<dbReference type="Pfam" id="PF00300">
    <property type="entry name" value="His_Phos_1"/>
    <property type="match status" value="1"/>
</dbReference>
<name>A0A6J6NFL2_9ZZZZ</name>
<sequence>MPIVYLLRHAQSVANVKGILAGQDDSVELSKEGFKQAQALIPYLKPINFSQVYSSPMTRCIQTVTPFMVKNPDLKFEVDERIIEMNYGDWSGKKLSKLSKDKKWRSVQTKPSTFTFPDGESFKSMRKRVDLMLTDLAGKKGPVLVVTHGDIIKMMITSSLGLPIDRFQSFVAEPASLTVINLEKSKSTILQSNYKLAENGIKKFKSNQIGGGDTLASLRQWWWK</sequence>
<dbReference type="PANTHER" id="PTHR46517">
    <property type="entry name" value="FRUCTOSE-2,6-BISPHOSPHATASE TIGAR"/>
    <property type="match status" value="1"/>
</dbReference>
<dbReference type="SMART" id="SM00855">
    <property type="entry name" value="PGAM"/>
    <property type="match status" value="1"/>
</dbReference>
<evidence type="ECO:0000313" key="3">
    <source>
        <dbReference type="EMBL" id="CAB5058091.1"/>
    </source>
</evidence>
<dbReference type="Gene3D" id="3.40.50.1240">
    <property type="entry name" value="Phosphoglycerate mutase-like"/>
    <property type="match status" value="1"/>
</dbReference>
<gene>
    <name evidence="2" type="ORF">UFOPK2576_00012</name>
    <name evidence="3" type="ORF">UFOPK4358_00061</name>
</gene>
<organism evidence="2">
    <name type="scientific">freshwater metagenome</name>
    <dbReference type="NCBI Taxonomy" id="449393"/>
    <lineage>
        <taxon>unclassified sequences</taxon>
        <taxon>metagenomes</taxon>
        <taxon>ecological metagenomes</taxon>
    </lineage>
</organism>
<dbReference type="GO" id="GO:0045820">
    <property type="term" value="P:negative regulation of glycolytic process"/>
    <property type="evidence" value="ECO:0007669"/>
    <property type="project" value="TreeGrafter"/>
</dbReference>
<dbReference type="AlphaFoldDB" id="A0A6J6NFL2"/>
<dbReference type="InterPro" id="IPR051695">
    <property type="entry name" value="Phosphoglycerate_Mutase"/>
</dbReference>
<reference evidence="2" key="1">
    <citation type="submission" date="2020-05" db="EMBL/GenBank/DDBJ databases">
        <authorList>
            <person name="Chiriac C."/>
            <person name="Salcher M."/>
            <person name="Ghai R."/>
            <person name="Kavagutti S V."/>
        </authorList>
    </citation>
    <scope>NUCLEOTIDE SEQUENCE</scope>
</reference>
<dbReference type="SUPFAM" id="SSF53254">
    <property type="entry name" value="Phosphoglycerate mutase-like"/>
    <property type="match status" value="1"/>
</dbReference>
<dbReference type="InterPro" id="IPR029033">
    <property type="entry name" value="His_PPase_superfam"/>
</dbReference>
<dbReference type="PIRSF" id="PIRSF000709">
    <property type="entry name" value="6PFK_2-Ptase"/>
    <property type="match status" value="1"/>
</dbReference>
<keyword evidence="1" id="KW-0378">Hydrolase</keyword>
<dbReference type="PANTHER" id="PTHR46517:SF1">
    <property type="entry name" value="FRUCTOSE-2,6-BISPHOSPHATASE TIGAR"/>
    <property type="match status" value="1"/>
</dbReference>
<dbReference type="EMBL" id="CAEZXQ010000001">
    <property type="protein sequence ID" value="CAB4683704.1"/>
    <property type="molecule type" value="Genomic_DNA"/>
</dbReference>
<dbReference type="GO" id="GO:0005829">
    <property type="term" value="C:cytosol"/>
    <property type="evidence" value="ECO:0007669"/>
    <property type="project" value="TreeGrafter"/>
</dbReference>
<accession>A0A6J6NFL2</accession>
<proteinExistence type="predicted"/>
<evidence type="ECO:0000313" key="2">
    <source>
        <dbReference type="EMBL" id="CAB4683704.1"/>
    </source>
</evidence>
<dbReference type="EMBL" id="CAFBQQ010000003">
    <property type="protein sequence ID" value="CAB5058091.1"/>
    <property type="molecule type" value="Genomic_DNA"/>
</dbReference>
<dbReference type="CDD" id="cd07067">
    <property type="entry name" value="HP_PGM_like"/>
    <property type="match status" value="1"/>
</dbReference>
<protein>
    <submittedName>
        <fullName evidence="2">Unannotated protein</fullName>
    </submittedName>
</protein>
<dbReference type="InterPro" id="IPR013078">
    <property type="entry name" value="His_Pase_superF_clade-1"/>
</dbReference>
<evidence type="ECO:0000256" key="1">
    <source>
        <dbReference type="ARBA" id="ARBA00022801"/>
    </source>
</evidence>